<dbReference type="AlphaFoldDB" id="A0A4Q2U1P5"/>
<dbReference type="EMBL" id="SDVB01000037">
    <property type="protein sequence ID" value="RYC27799.1"/>
    <property type="molecule type" value="Genomic_DNA"/>
</dbReference>
<dbReference type="GO" id="GO:0047936">
    <property type="term" value="F:glucose 1-dehydrogenase [NAD(P)+] activity"/>
    <property type="evidence" value="ECO:0007669"/>
    <property type="project" value="UniProtKB-EC"/>
</dbReference>
<dbReference type="FunFam" id="3.40.50.720:FF:000084">
    <property type="entry name" value="Short-chain dehydrogenase reductase"/>
    <property type="match status" value="1"/>
</dbReference>
<accession>A0A4Q2U1P5</accession>
<dbReference type="NCBIfam" id="NF005559">
    <property type="entry name" value="PRK07231.1"/>
    <property type="match status" value="1"/>
</dbReference>
<dbReference type="PANTHER" id="PTHR42879">
    <property type="entry name" value="3-OXOACYL-(ACYL-CARRIER-PROTEIN) REDUCTASE"/>
    <property type="match status" value="1"/>
</dbReference>
<dbReference type="PRINTS" id="PR00081">
    <property type="entry name" value="GDHRDH"/>
</dbReference>
<dbReference type="EC" id="1.1.1.47" evidence="3"/>
<name>A0A4Q2U1P5_9HYPH</name>
<dbReference type="Pfam" id="PF13561">
    <property type="entry name" value="adh_short_C2"/>
    <property type="match status" value="1"/>
</dbReference>
<dbReference type="OrthoDB" id="517007at2"/>
<sequence length="338" mass="36269">MRCHRIPRRPSDGLIASPYARVLRQGECEFVILSCQFCIGRLNRPPLVVDDEGRCGAKRLPSPPTHQMIDRSRDMPRHDGTIAIVTGAGHGIGRCIASQLAAEGAAVAVLEVDESRGRETVSQIVEADGRAVFVKADITDAAQVEAAISAAEAALGPANLLVNNAAFTDAGDLKGMKLESWHREIDVNLNGTYHCIRAIIPRMQERGGGAIVNIASVNGVRYFGNPSYSAAKAGVINLTMSVASEFGRDGIRCNAVCPGSVRTDNITWTIRQKKDPDIFQKLGRWYPLGRVAEPMDIARAVSFLGSDEAAYISGVALPVDGGMLAGMNVMIDEFILEA</sequence>
<protein>
    <submittedName>
        <fullName evidence="3">Glucose 1-dehydrogenase</fullName>
        <ecNumber evidence="3">1.1.1.47</ecNumber>
    </submittedName>
</protein>
<keyword evidence="2 3" id="KW-0560">Oxidoreductase</keyword>
<reference evidence="3 4" key="1">
    <citation type="submission" date="2019-01" db="EMBL/GenBank/DDBJ databases">
        <authorList>
            <person name="Deng T."/>
        </authorList>
    </citation>
    <scope>NUCLEOTIDE SEQUENCE [LARGE SCALE GENOMIC DNA]</scope>
    <source>
        <strain evidence="3 4">F8825</strain>
    </source>
</reference>
<dbReference type="Gene3D" id="3.40.50.720">
    <property type="entry name" value="NAD(P)-binding Rossmann-like Domain"/>
    <property type="match status" value="1"/>
</dbReference>
<dbReference type="PROSITE" id="PS00061">
    <property type="entry name" value="ADH_SHORT"/>
    <property type="match status" value="1"/>
</dbReference>
<dbReference type="InterPro" id="IPR002347">
    <property type="entry name" value="SDR_fam"/>
</dbReference>
<dbReference type="SUPFAM" id="SSF51735">
    <property type="entry name" value="NAD(P)-binding Rossmann-fold domains"/>
    <property type="match status" value="1"/>
</dbReference>
<evidence type="ECO:0000256" key="2">
    <source>
        <dbReference type="ARBA" id="ARBA00023002"/>
    </source>
</evidence>
<proteinExistence type="inferred from homology"/>
<dbReference type="InterPro" id="IPR050259">
    <property type="entry name" value="SDR"/>
</dbReference>
<comment type="similarity">
    <text evidence="1">Belongs to the short-chain dehydrogenases/reductases (SDR) family.</text>
</comment>
<dbReference type="GO" id="GO:0032787">
    <property type="term" value="P:monocarboxylic acid metabolic process"/>
    <property type="evidence" value="ECO:0007669"/>
    <property type="project" value="UniProtKB-ARBA"/>
</dbReference>
<dbReference type="PRINTS" id="PR00080">
    <property type="entry name" value="SDRFAMILY"/>
</dbReference>
<keyword evidence="4" id="KW-1185">Reference proteome</keyword>
<dbReference type="InterPro" id="IPR036291">
    <property type="entry name" value="NAD(P)-bd_dom_sf"/>
</dbReference>
<evidence type="ECO:0000313" key="3">
    <source>
        <dbReference type="EMBL" id="RYC27799.1"/>
    </source>
</evidence>
<gene>
    <name evidence="3" type="ORF">EUU22_00380</name>
</gene>
<evidence type="ECO:0000256" key="1">
    <source>
        <dbReference type="ARBA" id="ARBA00006484"/>
    </source>
</evidence>
<dbReference type="Proteomes" id="UP000291088">
    <property type="component" value="Unassembled WGS sequence"/>
</dbReference>
<dbReference type="InterPro" id="IPR020904">
    <property type="entry name" value="Sc_DH/Rdtase_CS"/>
</dbReference>
<evidence type="ECO:0000313" key="4">
    <source>
        <dbReference type="Proteomes" id="UP000291088"/>
    </source>
</evidence>
<dbReference type="PANTHER" id="PTHR42879:SF2">
    <property type="entry name" value="3-OXOACYL-[ACYL-CARRIER-PROTEIN] REDUCTASE FABG"/>
    <property type="match status" value="1"/>
</dbReference>
<comment type="caution">
    <text evidence="3">The sequence shown here is derived from an EMBL/GenBank/DDBJ whole genome shotgun (WGS) entry which is preliminary data.</text>
</comment>
<organism evidence="3 4">
    <name type="scientific">Ciceribacter ferrooxidans</name>
    <dbReference type="NCBI Taxonomy" id="2509717"/>
    <lineage>
        <taxon>Bacteria</taxon>
        <taxon>Pseudomonadati</taxon>
        <taxon>Pseudomonadota</taxon>
        <taxon>Alphaproteobacteria</taxon>
        <taxon>Hyphomicrobiales</taxon>
        <taxon>Rhizobiaceae</taxon>
        <taxon>Ciceribacter</taxon>
    </lineage>
</organism>